<accession>A0A0B4D3U6</accession>
<evidence type="ECO:0000313" key="1">
    <source>
        <dbReference type="EMBL" id="KIC61326.1"/>
    </source>
</evidence>
<sequence>MTPLSFTVEASERVILIFDSHANWTGFAVSNKKNGYNTFDLQNHWSTYWVPNNQGNFNIFTPYGKWIGLVIK</sequence>
<keyword evidence="2" id="KW-1185">Reference proteome</keyword>
<comment type="caution">
    <text evidence="1">The sequence shown here is derived from an EMBL/GenBank/DDBJ whole genome shotgun (WGS) entry which is preliminary data.</text>
</comment>
<name>A0A0B4D3U6_9FLAO</name>
<dbReference type="Proteomes" id="UP000031167">
    <property type="component" value="Unassembled WGS sequence"/>
</dbReference>
<evidence type="ECO:0000313" key="2">
    <source>
        <dbReference type="Proteomes" id="UP000031167"/>
    </source>
</evidence>
<protein>
    <submittedName>
        <fullName evidence="1">Uncharacterized protein</fullName>
    </submittedName>
</protein>
<dbReference type="AlphaFoldDB" id="A0A0B4D3U6"/>
<proteinExistence type="predicted"/>
<reference evidence="1 2" key="1">
    <citation type="submission" date="2014-12" db="EMBL/GenBank/DDBJ databases">
        <title>Genome sequencing of Chryseobacterium taiwanense TPW19.</title>
        <authorList>
            <person name="Tan P.W."/>
            <person name="Chan K.-G."/>
        </authorList>
    </citation>
    <scope>NUCLEOTIDE SEQUENCE [LARGE SCALE GENOMIC DNA]</scope>
    <source>
        <strain evidence="1 2">TPW19</strain>
    </source>
</reference>
<organism evidence="1 2">
    <name type="scientific">Chryseobacterium taiwanense</name>
    <dbReference type="NCBI Taxonomy" id="363331"/>
    <lineage>
        <taxon>Bacteria</taxon>
        <taxon>Pseudomonadati</taxon>
        <taxon>Bacteroidota</taxon>
        <taxon>Flavobacteriia</taxon>
        <taxon>Flavobacteriales</taxon>
        <taxon>Weeksellaceae</taxon>
        <taxon>Chryseobacterium group</taxon>
        <taxon>Chryseobacterium</taxon>
    </lineage>
</organism>
<dbReference type="EMBL" id="JWTA01000020">
    <property type="protein sequence ID" value="KIC61326.1"/>
    <property type="molecule type" value="Genomic_DNA"/>
</dbReference>
<gene>
    <name evidence="1" type="ORF">RM51_17755</name>
</gene>
<dbReference type="STRING" id="363331.RM51_17755"/>